<name>A0A1R3FXK5_9ROSI</name>
<evidence type="ECO:0000313" key="3">
    <source>
        <dbReference type="Proteomes" id="UP000187203"/>
    </source>
</evidence>
<feature type="chain" id="PRO_5012210009" description="Rapid ALkalinization Factor" evidence="1">
    <location>
        <begin position="27"/>
        <end position="120"/>
    </location>
</feature>
<dbReference type="EMBL" id="AWUE01024487">
    <property type="protein sequence ID" value="OMO50584.1"/>
    <property type="molecule type" value="Genomic_DNA"/>
</dbReference>
<keyword evidence="1" id="KW-0732">Signal</keyword>
<sequence length="120" mass="12735">MEVIGKCLSVAAVITLTILVNPSSTSVAIGASSKEVTGSSRFATIGTKMELEFLMDSEIGRMLAEKFNSFVTSGAKLPTQSAVNCGKGTPYKQCTPSDVNKQKVPCRGGQFNRECPRPSN</sequence>
<keyword evidence="3" id="KW-1185">Reference proteome</keyword>
<comment type="caution">
    <text evidence="2">The sequence shown here is derived from an EMBL/GenBank/DDBJ whole genome shotgun (WGS) entry which is preliminary data.</text>
</comment>
<reference evidence="3" key="1">
    <citation type="submission" date="2013-09" db="EMBL/GenBank/DDBJ databases">
        <title>Corchorus olitorius genome sequencing.</title>
        <authorList>
            <person name="Alam M."/>
            <person name="Haque M.S."/>
            <person name="Islam M.S."/>
            <person name="Emdad E.M."/>
            <person name="Islam M.M."/>
            <person name="Ahmed B."/>
            <person name="Halim A."/>
            <person name="Hossen Q.M.M."/>
            <person name="Hossain M.Z."/>
            <person name="Ahmed R."/>
            <person name="Khan M.M."/>
            <person name="Islam R."/>
            <person name="Rashid M.M."/>
            <person name="Khan S.A."/>
            <person name="Rahman M.S."/>
            <person name="Alam M."/>
            <person name="Yahiya A.S."/>
            <person name="Khan M.S."/>
            <person name="Azam M.S."/>
            <person name="Haque T."/>
            <person name="Lashkar M.Z.H."/>
            <person name="Akhand A.I."/>
            <person name="Morshed G."/>
            <person name="Roy S."/>
            <person name="Uddin K.S."/>
            <person name="Rabeya T."/>
            <person name="Hossain A.S."/>
            <person name="Chowdhury A."/>
            <person name="Snigdha A.R."/>
            <person name="Mortoza M.S."/>
            <person name="Matin S.A."/>
            <person name="Hoque S.M.E."/>
            <person name="Islam M.K."/>
            <person name="Roy D.K."/>
            <person name="Haider R."/>
            <person name="Moosa M.M."/>
            <person name="Elias S.M."/>
            <person name="Hasan A.M."/>
            <person name="Jahan S."/>
            <person name="Shafiuddin M."/>
            <person name="Mahmood N."/>
            <person name="Shommy N.S."/>
        </authorList>
    </citation>
    <scope>NUCLEOTIDE SEQUENCE [LARGE SCALE GENOMIC DNA]</scope>
    <source>
        <strain evidence="3">cv. O-4</strain>
    </source>
</reference>
<dbReference type="AlphaFoldDB" id="A0A1R3FXK5"/>
<evidence type="ECO:0008006" key="4">
    <source>
        <dbReference type="Google" id="ProtNLM"/>
    </source>
</evidence>
<protein>
    <recommendedName>
        <fullName evidence="4">Rapid ALkalinization Factor</fullName>
    </recommendedName>
</protein>
<dbReference type="OrthoDB" id="1629624at2759"/>
<dbReference type="Proteomes" id="UP000187203">
    <property type="component" value="Unassembled WGS sequence"/>
</dbReference>
<gene>
    <name evidence="2" type="ORF">COLO4_37996</name>
</gene>
<evidence type="ECO:0000313" key="2">
    <source>
        <dbReference type="EMBL" id="OMO50584.1"/>
    </source>
</evidence>
<accession>A0A1R3FXK5</accession>
<proteinExistence type="predicted"/>
<evidence type="ECO:0000256" key="1">
    <source>
        <dbReference type="SAM" id="SignalP"/>
    </source>
</evidence>
<organism evidence="2 3">
    <name type="scientific">Corchorus olitorius</name>
    <dbReference type="NCBI Taxonomy" id="93759"/>
    <lineage>
        <taxon>Eukaryota</taxon>
        <taxon>Viridiplantae</taxon>
        <taxon>Streptophyta</taxon>
        <taxon>Embryophyta</taxon>
        <taxon>Tracheophyta</taxon>
        <taxon>Spermatophyta</taxon>
        <taxon>Magnoliopsida</taxon>
        <taxon>eudicotyledons</taxon>
        <taxon>Gunneridae</taxon>
        <taxon>Pentapetalae</taxon>
        <taxon>rosids</taxon>
        <taxon>malvids</taxon>
        <taxon>Malvales</taxon>
        <taxon>Malvaceae</taxon>
        <taxon>Grewioideae</taxon>
        <taxon>Apeibeae</taxon>
        <taxon>Corchorus</taxon>
    </lineage>
</organism>
<feature type="signal peptide" evidence="1">
    <location>
        <begin position="1"/>
        <end position="26"/>
    </location>
</feature>